<feature type="region of interest" description="Disordered" evidence="1">
    <location>
        <begin position="91"/>
        <end position="115"/>
    </location>
</feature>
<evidence type="ECO:0000313" key="2">
    <source>
        <dbReference type="EMBL" id="KJE20517.1"/>
    </source>
</evidence>
<gene>
    <name evidence="2" type="ORF">FF36_05189</name>
</gene>
<evidence type="ECO:0000256" key="1">
    <source>
        <dbReference type="SAM" id="MobiDB-lite"/>
    </source>
</evidence>
<dbReference type="RefSeq" id="WP_044887675.1">
    <property type="nucleotide sequence ID" value="NZ_JYFN01000058.1"/>
</dbReference>
<keyword evidence="3" id="KW-1185">Reference proteome</keyword>
<name>A0A0D8BAV7_9ACTN</name>
<dbReference type="OrthoDB" id="3211544at2"/>
<comment type="caution">
    <text evidence="2">The sequence shown here is derived from an EMBL/GenBank/DDBJ whole genome shotgun (WGS) entry which is preliminary data.</text>
</comment>
<accession>A0A0D8BAV7</accession>
<feature type="region of interest" description="Disordered" evidence="1">
    <location>
        <begin position="154"/>
        <end position="186"/>
    </location>
</feature>
<evidence type="ECO:0000313" key="3">
    <source>
        <dbReference type="Proteomes" id="UP000032545"/>
    </source>
</evidence>
<feature type="compositionally biased region" description="Low complexity" evidence="1">
    <location>
        <begin position="166"/>
        <end position="177"/>
    </location>
</feature>
<dbReference type="EMBL" id="JYFN01000058">
    <property type="protein sequence ID" value="KJE20517.1"/>
    <property type="molecule type" value="Genomic_DNA"/>
</dbReference>
<organism evidence="2 3">
    <name type="scientific">Frankia torreyi</name>
    <dbReference type="NCBI Taxonomy" id="1856"/>
    <lineage>
        <taxon>Bacteria</taxon>
        <taxon>Bacillati</taxon>
        <taxon>Actinomycetota</taxon>
        <taxon>Actinomycetes</taxon>
        <taxon>Frankiales</taxon>
        <taxon>Frankiaceae</taxon>
        <taxon>Frankia</taxon>
    </lineage>
</organism>
<dbReference type="PATRIC" id="fig|1502723.3.peg.5398"/>
<sequence>MAREVISLINVWCDNVGRHAQDRVAATQTAALAYDGRLVRLDLCDECRDEVASVLGEYAEYGETVDVARNTKIDTAWTAVEQNDAITATEATGEGRRPTPVRTKARRPHQSTTVSEVRAWLRDHADEHGLTVPERGPRLSSELKAAYDRGHGWDQIDGAWRPAPPAADTEAAAGRETAGTEHPGRD</sequence>
<proteinExistence type="predicted"/>
<protein>
    <submittedName>
        <fullName evidence="2">Lsr2</fullName>
    </submittedName>
</protein>
<reference evidence="3" key="1">
    <citation type="submission" date="2015-02" db="EMBL/GenBank/DDBJ databases">
        <title>Draft Genome of Frankia sp. CpI1-S.</title>
        <authorList>
            <person name="Oshone R.T."/>
            <person name="Ngom M."/>
            <person name="Ghodhbane-Gtari F."/>
            <person name="Gtari M."/>
            <person name="Morris K."/>
            <person name="Thomas K."/>
            <person name="Sen A."/>
            <person name="Tisa L.S."/>
        </authorList>
    </citation>
    <scope>NUCLEOTIDE SEQUENCE [LARGE SCALE GENOMIC DNA]</scope>
    <source>
        <strain evidence="3">CpI1-S</strain>
    </source>
</reference>
<dbReference type="Proteomes" id="UP000032545">
    <property type="component" value="Unassembled WGS sequence"/>
</dbReference>
<dbReference type="AlphaFoldDB" id="A0A0D8BAV7"/>
<reference evidence="2 3" key="2">
    <citation type="journal article" date="2016" name="Genome Announc.">
        <title>Permanent Draft Genome Sequences for Two Variants of Frankia sp. Strain CpI1, the First Frankia Strain Isolated from Root Nodules of Comptonia peregrina.</title>
        <authorList>
            <person name="Oshone R."/>
            <person name="Hurst S.G.IV."/>
            <person name="Abebe-Akele F."/>
            <person name="Simpson S."/>
            <person name="Morris K."/>
            <person name="Thomas W.K."/>
            <person name="Tisa L.S."/>
        </authorList>
    </citation>
    <scope>NUCLEOTIDE SEQUENCE [LARGE SCALE GENOMIC DNA]</scope>
    <source>
        <strain evidence="3">CpI1-S</strain>
    </source>
</reference>